<dbReference type="SUPFAM" id="SSF52540">
    <property type="entry name" value="P-loop containing nucleoside triphosphate hydrolases"/>
    <property type="match status" value="1"/>
</dbReference>
<organism evidence="19">
    <name type="scientific">Miresoil virus 443</name>
    <dbReference type="NCBI Taxonomy" id="2911463"/>
    <lineage>
        <taxon>Viruses</taxon>
        <taxon>Miresoil_virus_gcode6_group</taxon>
    </lineage>
</organism>
<evidence type="ECO:0000256" key="5">
    <source>
        <dbReference type="ARBA" id="ARBA00022695"/>
    </source>
</evidence>
<feature type="domain" description="CRESS-DNA virus Rep endonuclease" evidence="18">
    <location>
        <begin position="17"/>
        <end position="117"/>
    </location>
</feature>
<dbReference type="GO" id="GO:0004519">
    <property type="term" value="F:endonuclease activity"/>
    <property type="evidence" value="ECO:0007669"/>
    <property type="project" value="UniProtKB-KW"/>
</dbReference>
<sequence>MENQEANIEEFDYDIETIKIRNWLGTHNNPAADTKEFLEALWKTKKCVYVCGQLEKGEEGTPHIQYFVNFKDPKRFAYMKELDPRAHWEPVKINNGAHTYCMKEETRLEGPWEFGKKPRQRNNKHDWAEIKKAAKENRLDDVPDDIYCKYYGNLKAIAKDHMVAVERTTPRQAYWFWGEAGTGKSKAAFSFVPGVKAYPKMTNKWWDGYQGQKLVVMDDLGLNHKVLVDLIKRWGDQWQPFIAEAKGGAMPPDYDVFIVTSNWHPREIWGDEKQSIEPILRRFKIKEFKQLRMPLEEEKGDLQGPLEEGIIPPESFLKGFSGFNPPEGGLCSPQVPEKVLRFHGAGLMLTQRGYTLQ</sequence>
<keyword evidence="8" id="KW-0479">Metal-binding</keyword>
<keyword evidence="7" id="KW-0540">Nuclease</keyword>
<name>A0A9E8YXC6_9VIRU</name>
<dbReference type="GO" id="GO:0016787">
    <property type="term" value="F:hydrolase activity"/>
    <property type="evidence" value="ECO:0007669"/>
    <property type="project" value="UniProtKB-KW"/>
</dbReference>
<evidence type="ECO:0000256" key="2">
    <source>
        <dbReference type="ARBA" id="ARBA00004147"/>
    </source>
</evidence>
<dbReference type="GO" id="GO:0046872">
    <property type="term" value="F:metal ion binding"/>
    <property type="evidence" value="ECO:0007669"/>
    <property type="project" value="UniProtKB-KW"/>
</dbReference>
<evidence type="ECO:0000256" key="11">
    <source>
        <dbReference type="ARBA" id="ARBA00022801"/>
    </source>
</evidence>
<evidence type="ECO:0000256" key="8">
    <source>
        <dbReference type="ARBA" id="ARBA00022723"/>
    </source>
</evidence>
<dbReference type="InterPro" id="IPR027417">
    <property type="entry name" value="P-loop_NTPase"/>
</dbReference>
<dbReference type="PROSITE" id="PS52020">
    <property type="entry name" value="CRESS_DNA_REP"/>
    <property type="match status" value="1"/>
</dbReference>
<proteinExistence type="inferred from homology"/>
<dbReference type="GO" id="GO:0016779">
    <property type="term" value="F:nucleotidyltransferase activity"/>
    <property type="evidence" value="ECO:0007669"/>
    <property type="project" value="UniProtKB-KW"/>
</dbReference>
<keyword evidence="5" id="KW-0548">Nucleotidyltransferase</keyword>
<keyword evidence="4" id="KW-0808">Transferase</keyword>
<keyword evidence="13" id="KW-0238">DNA-binding</keyword>
<dbReference type="GO" id="GO:0003723">
    <property type="term" value="F:RNA binding"/>
    <property type="evidence" value="ECO:0007669"/>
    <property type="project" value="InterPro"/>
</dbReference>
<evidence type="ECO:0000256" key="4">
    <source>
        <dbReference type="ARBA" id="ARBA00022679"/>
    </source>
</evidence>
<dbReference type="Proteomes" id="UP001180704">
    <property type="component" value="Segment"/>
</dbReference>
<keyword evidence="12" id="KW-0190">Covalent protein-DNA linkage</keyword>
<comment type="similarity">
    <text evidence="3">Belongs to the nanoviruses/circoviruses replication-associated protein family.</text>
</comment>
<evidence type="ECO:0000256" key="1">
    <source>
        <dbReference type="ARBA" id="ARBA00001936"/>
    </source>
</evidence>
<dbReference type="InterPro" id="IPR049912">
    <property type="entry name" value="CRESS_DNA_REP"/>
</dbReference>
<dbReference type="GO" id="GO:0006260">
    <property type="term" value="P:DNA replication"/>
    <property type="evidence" value="ECO:0007669"/>
    <property type="project" value="UniProtKB-KW"/>
</dbReference>
<evidence type="ECO:0000256" key="15">
    <source>
        <dbReference type="ARBA" id="ARBA00030754"/>
    </source>
</evidence>
<dbReference type="Gene3D" id="3.40.1310.20">
    <property type="match status" value="1"/>
</dbReference>
<comment type="catalytic activity">
    <reaction evidence="17">
        <text>ATP + H2O = ADP + phosphate + H(+)</text>
        <dbReference type="Rhea" id="RHEA:13065"/>
        <dbReference type="ChEBI" id="CHEBI:15377"/>
        <dbReference type="ChEBI" id="CHEBI:15378"/>
        <dbReference type="ChEBI" id="CHEBI:30616"/>
        <dbReference type="ChEBI" id="CHEBI:43474"/>
        <dbReference type="ChEBI" id="CHEBI:456216"/>
    </reaction>
</comment>
<evidence type="ECO:0000256" key="10">
    <source>
        <dbReference type="ARBA" id="ARBA00022759"/>
    </source>
</evidence>
<keyword evidence="9" id="KW-0547">Nucleotide-binding</keyword>
<dbReference type="GO" id="GO:0003677">
    <property type="term" value="F:DNA binding"/>
    <property type="evidence" value="ECO:0007669"/>
    <property type="project" value="UniProtKB-KW"/>
</dbReference>
<evidence type="ECO:0000256" key="17">
    <source>
        <dbReference type="ARBA" id="ARBA00049360"/>
    </source>
</evidence>
<comment type="cofactor">
    <cofactor evidence="1">
        <name>Mn(2+)</name>
        <dbReference type="ChEBI" id="CHEBI:29035"/>
    </cofactor>
</comment>
<keyword evidence="11" id="KW-0378">Hydrolase</keyword>
<evidence type="ECO:0000256" key="3">
    <source>
        <dbReference type="ARBA" id="ARBA00008545"/>
    </source>
</evidence>
<dbReference type="Pfam" id="PF02407">
    <property type="entry name" value="Viral_Rep"/>
    <property type="match status" value="1"/>
</dbReference>
<keyword evidence="10" id="KW-0255">Endonuclease</keyword>
<evidence type="ECO:0000256" key="16">
    <source>
        <dbReference type="ARBA" id="ARBA00032243"/>
    </source>
</evidence>
<evidence type="ECO:0000256" key="14">
    <source>
        <dbReference type="ARBA" id="ARBA00023268"/>
    </source>
</evidence>
<dbReference type="Gene3D" id="3.40.50.300">
    <property type="entry name" value="P-loop containing nucleotide triphosphate hydrolases"/>
    <property type="match status" value="1"/>
</dbReference>
<dbReference type="GO" id="GO:0000166">
    <property type="term" value="F:nucleotide binding"/>
    <property type="evidence" value="ECO:0007669"/>
    <property type="project" value="UniProtKB-KW"/>
</dbReference>
<evidence type="ECO:0000256" key="12">
    <source>
        <dbReference type="ARBA" id="ARBA00023124"/>
    </source>
</evidence>
<keyword evidence="14" id="KW-0511">Multifunctional enzyme</keyword>
<dbReference type="InterPro" id="IPR000605">
    <property type="entry name" value="Helicase_SF3_ssDNA/RNA_vir"/>
</dbReference>
<dbReference type="GO" id="GO:0003724">
    <property type="term" value="F:RNA helicase activity"/>
    <property type="evidence" value="ECO:0007669"/>
    <property type="project" value="InterPro"/>
</dbReference>
<keyword evidence="6" id="KW-0235">DNA replication</keyword>
<evidence type="ECO:0000256" key="6">
    <source>
        <dbReference type="ARBA" id="ARBA00022705"/>
    </source>
</evidence>
<protein>
    <recommendedName>
        <fullName evidence="15">ATP-dependent helicase Rep</fullName>
    </recommendedName>
    <alternativeName>
        <fullName evidence="16">RepP</fullName>
    </alternativeName>
</protein>
<dbReference type="GO" id="GO:0042025">
    <property type="term" value="C:host cell nucleus"/>
    <property type="evidence" value="ECO:0007669"/>
    <property type="project" value="UniProtKB-SubCell"/>
</dbReference>
<evidence type="ECO:0000256" key="9">
    <source>
        <dbReference type="ARBA" id="ARBA00022741"/>
    </source>
</evidence>
<evidence type="ECO:0000256" key="7">
    <source>
        <dbReference type="ARBA" id="ARBA00022722"/>
    </source>
</evidence>
<evidence type="ECO:0000256" key="13">
    <source>
        <dbReference type="ARBA" id="ARBA00023125"/>
    </source>
</evidence>
<reference evidence="19" key="1">
    <citation type="submission" date="2021-12" db="EMBL/GenBank/DDBJ databases">
        <title>Lineage-specific microbe-virus interactions reveal viral roles in promoting carbon loss from peatlands along a natural permafrost thaw gradient.</title>
        <authorList>
            <person name="Trubl G."/>
            <person name="Roux S."/>
            <person name="Borton M.A."/>
            <person name="Varsani A."/>
            <person name="Li Y.-F."/>
            <person name="Sun C."/>
            <person name="Shaffer M."/>
            <person name="Jang H.B."/>
            <person name="Woodcroft B.J."/>
            <person name="Tyson G.W."/>
            <person name="Wrighton K."/>
            <person name="Saleska S."/>
            <person name="Eloe-Fadrosh E.A."/>
            <person name="Sullivan M.B."/>
            <person name="Rich V.I."/>
        </authorList>
    </citation>
    <scope>NUCLEOTIDE SEQUENCE</scope>
</reference>
<comment type="subcellular location">
    <subcellularLocation>
        <location evidence="2">Host nucleus</location>
    </subcellularLocation>
</comment>
<evidence type="ECO:0000313" key="19">
    <source>
        <dbReference type="EMBL" id="WAK78028.1"/>
    </source>
</evidence>
<dbReference type="Pfam" id="PF00910">
    <property type="entry name" value="RNA_helicase"/>
    <property type="match status" value="1"/>
</dbReference>
<accession>A0A9E8YXC6</accession>
<dbReference type="EMBL" id="OM419060">
    <property type="protein sequence ID" value="WAK78028.1"/>
    <property type="molecule type" value="Genomic_DNA"/>
</dbReference>
<evidence type="ECO:0000259" key="18">
    <source>
        <dbReference type="PROSITE" id="PS52020"/>
    </source>
</evidence>